<evidence type="ECO:0000256" key="4">
    <source>
        <dbReference type="ARBA" id="ARBA00022989"/>
    </source>
</evidence>
<keyword evidence="3 7" id="KW-0812">Transmembrane</keyword>
<dbReference type="GO" id="GO:0022857">
    <property type="term" value="F:transmembrane transporter activity"/>
    <property type="evidence" value="ECO:0007669"/>
    <property type="project" value="InterPro"/>
</dbReference>
<keyword evidence="9" id="KW-1185">Reference proteome</keyword>
<comment type="subcellular location">
    <subcellularLocation>
        <location evidence="1">Cell membrane</location>
        <topology evidence="1">Multi-pass membrane protein</topology>
    </subcellularLocation>
</comment>
<dbReference type="InterPro" id="IPR000390">
    <property type="entry name" value="Small_drug/metabolite_transptr"/>
</dbReference>
<evidence type="ECO:0000256" key="1">
    <source>
        <dbReference type="ARBA" id="ARBA00004651"/>
    </source>
</evidence>
<keyword evidence="2" id="KW-1003">Cell membrane</keyword>
<sequence>MKYIIFILFTVLTNAAAQLMLKQGMLSLGPLSFTADTFIARIFQVVFNPWVFAGLATFVISMASHLYVLSKVELSFAYPFLSLAYVAVAVFAYFVFREDLNAWRIAGIAFICVGTVLIAQSGMSGAGMSSHDSQPSLDAAGATTAKIGSAS</sequence>
<proteinExistence type="predicted"/>
<comment type="caution">
    <text evidence="8">The sequence shown here is derived from an EMBL/GenBank/DDBJ whole genome shotgun (WGS) entry which is preliminary data.</text>
</comment>
<feature type="transmembrane region" description="Helical" evidence="7">
    <location>
        <begin position="102"/>
        <end position="119"/>
    </location>
</feature>
<dbReference type="GO" id="GO:0005886">
    <property type="term" value="C:plasma membrane"/>
    <property type="evidence" value="ECO:0007669"/>
    <property type="project" value="UniProtKB-SubCell"/>
</dbReference>
<dbReference type="EMBL" id="JACHBK010000012">
    <property type="protein sequence ID" value="MBB5538073.1"/>
    <property type="molecule type" value="Genomic_DNA"/>
</dbReference>
<dbReference type="RefSeq" id="WP_018325126.1">
    <property type="nucleotide sequence ID" value="NZ_JACHBK010000012.1"/>
</dbReference>
<evidence type="ECO:0000313" key="9">
    <source>
        <dbReference type="Proteomes" id="UP000585507"/>
    </source>
</evidence>
<evidence type="ECO:0000256" key="5">
    <source>
        <dbReference type="ARBA" id="ARBA00023136"/>
    </source>
</evidence>
<evidence type="ECO:0000256" key="7">
    <source>
        <dbReference type="SAM" id="Phobius"/>
    </source>
</evidence>
<keyword evidence="4 7" id="KW-1133">Transmembrane helix</keyword>
<dbReference type="AlphaFoldDB" id="A0A7W8UF34"/>
<dbReference type="InterPro" id="IPR037185">
    <property type="entry name" value="EmrE-like"/>
</dbReference>
<accession>A0A7W8UF34</accession>
<evidence type="ECO:0000313" key="8">
    <source>
        <dbReference type="EMBL" id="MBB5538073.1"/>
    </source>
</evidence>
<dbReference type="Gene3D" id="1.10.3730.20">
    <property type="match status" value="1"/>
</dbReference>
<feature type="transmembrane region" description="Helical" evidence="7">
    <location>
        <begin position="50"/>
        <end position="69"/>
    </location>
</feature>
<dbReference type="SUPFAM" id="SSF103481">
    <property type="entry name" value="Multidrug resistance efflux transporter EmrE"/>
    <property type="match status" value="1"/>
</dbReference>
<feature type="transmembrane region" description="Helical" evidence="7">
    <location>
        <begin position="76"/>
        <end position="96"/>
    </location>
</feature>
<dbReference type="PANTHER" id="PTHR30561:SF9">
    <property type="entry name" value="4-AMINO-4-DEOXY-L-ARABINOSE-PHOSPHOUNDECAPRENOL FLIPPASE SUBUNIT ARNF-RELATED"/>
    <property type="match status" value="1"/>
</dbReference>
<evidence type="ECO:0000256" key="2">
    <source>
        <dbReference type="ARBA" id="ARBA00022475"/>
    </source>
</evidence>
<name>A0A7W8UF34_9HYPH</name>
<feature type="region of interest" description="Disordered" evidence="6">
    <location>
        <begin position="129"/>
        <end position="151"/>
    </location>
</feature>
<protein>
    <submittedName>
        <fullName evidence="8">Drug/metabolite transporter (DMT)-like permease</fullName>
    </submittedName>
</protein>
<reference evidence="8 9" key="1">
    <citation type="submission" date="2020-08" db="EMBL/GenBank/DDBJ databases">
        <title>Genomic Encyclopedia of Type Strains, Phase IV (KMG-V): Genome sequencing to study the core and pangenomes of soil and plant-associated prokaryotes.</title>
        <authorList>
            <person name="Whitman W."/>
        </authorList>
    </citation>
    <scope>NUCLEOTIDE SEQUENCE [LARGE SCALE GENOMIC DNA]</scope>
    <source>
        <strain evidence="8 9">SEMIA 4084</strain>
    </source>
</reference>
<evidence type="ECO:0000256" key="3">
    <source>
        <dbReference type="ARBA" id="ARBA00022692"/>
    </source>
</evidence>
<dbReference type="PANTHER" id="PTHR30561">
    <property type="entry name" value="SMR FAMILY PROTON-DEPENDENT DRUG EFFLUX TRANSPORTER SUGE"/>
    <property type="match status" value="1"/>
</dbReference>
<evidence type="ECO:0000256" key="6">
    <source>
        <dbReference type="SAM" id="MobiDB-lite"/>
    </source>
</evidence>
<dbReference type="Proteomes" id="UP000585507">
    <property type="component" value="Unassembled WGS sequence"/>
</dbReference>
<keyword evidence="5 7" id="KW-0472">Membrane</keyword>
<gene>
    <name evidence="8" type="ORF">GGD55_004794</name>
</gene>
<organism evidence="8 9">
    <name type="scientific">Rhizobium giardinii</name>
    <dbReference type="NCBI Taxonomy" id="56731"/>
    <lineage>
        <taxon>Bacteria</taxon>
        <taxon>Pseudomonadati</taxon>
        <taxon>Pseudomonadota</taxon>
        <taxon>Alphaproteobacteria</taxon>
        <taxon>Hyphomicrobiales</taxon>
        <taxon>Rhizobiaceae</taxon>
        <taxon>Rhizobium/Agrobacterium group</taxon>
        <taxon>Rhizobium</taxon>
    </lineage>
</organism>